<evidence type="ECO:0000313" key="3">
    <source>
        <dbReference type="EMBL" id="MFC6164158.1"/>
    </source>
</evidence>
<proteinExistence type="predicted"/>
<dbReference type="PANTHER" id="PTHR36834">
    <property type="entry name" value="MEMBRANE PROTEIN-RELATED"/>
    <property type="match status" value="1"/>
</dbReference>
<dbReference type="EMBL" id="JBHSSD010000024">
    <property type="protein sequence ID" value="MFC6164158.1"/>
    <property type="molecule type" value="Genomic_DNA"/>
</dbReference>
<comment type="caution">
    <text evidence="3">The sequence shown here is derived from an EMBL/GenBank/DDBJ whole genome shotgun (WGS) entry which is preliminary data.</text>
</comment>
<dbReference type="Proteomes" id="UP001596253">
    <property type="component" value="Unassembled WGS sequence"/>
</dbReference>
<evidence type="ECO:0000259" key="2">
    <source>
        <dbReference type="Pfam" id="PF04892"/>
    </source>
</evidence>
<dbReference type="RefSeq" id="WP_137641007.1">
    <property type="nucleotide sequence ID" value="NZ_BJDK01000035.1"/>
</dbReference>
<keyword evidence="1" id="KW-1133">Transmembrane helix</keyword>
<feature type="transmembrane region" description="Helical" evidence="1">
    <location>
        <begin position="144"/>
        <end position="160"/>
    </location>
</feature>
<dbReference type="Pfam" id="PF04892">
    <property type="entry name" value="VanZ"/>
    <property type="match status" value="1"/>
</dbReference>
<keyword evidence="4" id="KW-1185">Reference proteome</keyword>
<sequence>MLAWLPFLLLSCFMIGLTIYLWQQPQSALKKLKQLALLGFIWVLTAFCYTPTAYSFGGNVTLQYIQWGPVKLILNPFRHLDLEFWLNVLLTMPLGFLIGWNKPTCTWRRLISLGLLTGLSLETGQFILDWLVNLQRWVEVDDVLTNWTGVIIGFAVYQLLHKRLRWSWL</sequence>
<dbReference type="InterPro" id="IPR053150">
    <property type="entry name" value="Teicoplanin_resist-assoc"/>
</dbReference>
<keyword evidence="1" id="KW-0472">Membrane</keyword>
<accession>A0ABW1R2W0</accession>
<organism evidence="3 4">
    <name type="scientific">Lactiplantibacillus dongliensis</name>
    <dbReference type="NCBI Taxonomy" id="2559919"/>
    <lineage>
        <taxon>Bacteria</taxon>
        <taxon>Bacillati</taxon>
        <taxon>Bacillota</taxon>
        <taxon>Bacilli</taxon>
        <taxon>Lactobacillales</taxon>
        <taxon>Lactobacillaceae</taxon>
        <taxon>Lactiplantibacillus</taxon>
    </lineage>
</organism>
<evidence type="ECO:0000313" key="4">
    <source>
        <dbReference type="Proteomes" id="UP001596253"/>
    </source>
</evidence>
<keyword evidence="1" id="KW-0812">Transmembrane</keyword>
<gene>
    <name evidence="3" type="ORF">ACFP3T_05675</name>
</gene>
<dbReference type="PANTHER" id="PTHR36834:SF2">
    <property type="entry name" value="MEMBRANE PROTEIN"/>
    <property type="match status" value="1"/>
</dbReference>
<feature type="domain" description="VanZ-like" evidence="2">
    <location>
        <begin position="7"/>
        <end position="160"/>
    </location>
</feature>
<dbReference type="InterPro" id="IPR006976">
    <property type="entry name" value="VanZ-like"/>
</dbReference>
<feature type="transmembrane region" description="Helical" evidence="1">
    <location>
        <begin position="6"/>
        <end position="23"/>
    </location>
</feature>
<evidence type="ECO:0000256" key="1">
    <source>
        <dbReference type="SAM" id="Phobius"/>
    </source>
</evidence>
<reference evidence="4" key="1">
    <citation type="journal article" date="2019" name="Int. J. Syst. Evol. Microbiol.">
        <title>The Global Catalogue of Microorganisms (GCM) 10K type strain sequencing project: providing services to taxonomists for standard genome sequencing and annotation.</title>
        <authorList>
            <consortium name="The Broad Institute Genomics Platform"/>
            <consortium name="The Broad Institute Genome Sequencing Center for Infectious Disease"/>
            <person name="Wu L."/>
            <person name="Ma J."/>
        </authorList>
    </citation>
    <scope>NUCLEOTIDE SEQUENCE [LARGE SCALE GENOMIC DNA]</scope>
    <source>
        <strain evidence="4">CCM 8932</strain>
    </source>
</reference>
<protein>
    <submittedName>
        <fullName evidence="3">VanZ family protein</fullName>
    </submittedName>
</protein>
<feature type="transmembrane region" description="Helical" evidence="1">
    <location>
        <begin position="35"/>
        <end position="54"/>
    </location>
</feature>
<name>A0ABW1R2W0_9LACO</name>
<feature type="transmembrane region" description="Helical" evidence="1">
    <location>
        <begin position="84"/>
        <end position="101"/>
    </location>
</feature>
<feature type="transmembrane region" description="Helical" evidence="1">
    <location>
        <begin position="113"/>
        <end position="132"/>
    </location>
</feature>